<dbReference type="EMBL" id="CP035495">
    <property type="protein sequence ID" value="QAY63884.1"/>
    <property type="molecule type" value="Genomic_DNA"/>
</dbReference>
<dbReference type="NCBIfam" id="TIGR01076">
    <property type="entry name" value="sortase_fam"/>
    <property type="match status" value="1"/>
</dbReference>
<keyword evidence="1" id="KW-0378">Hydrolase</keyword>
<gene>
    <name evidence="3" type="ORF">ET495_12295</name>
</gene>
<evidence type="ECO:0000313" key="4">
    <source>
        <dbReference type="Proteomes" id="UP000291758"/>
    </source>
</evidence>
<dbReference type="Gene3D" id="2.40.260.10">
    <property type="entry name" value="Sortase"/>
    <property type="match status" value="1"/>
</dbReference>
<reference evidence="3 4" key="1">
    <citation type="submission" date="2019-01" db="EMBL/GenBank/DDBJ databases">
        <title>Genome sequencing of strain 2JSPR-7.</title>
        <authorList>
            <person name="Heo J."/>
            <person name="Kim S.-J."/>
            <person name="Kim J.-S."/>
            <person name="Hong S.-B."/>
            <person name="Kwon S.-W."/>
        </authorList>
    </citation>
    <scope>NUCLEOTIDE SEQUENCE [LARGE SCALE GENOMIC DNA]</scope>
    <source>
        <strain evidence="3 4">2JSPR-7</strain>
    </source>
</reference>
<proteinExistence type="predicted"/>
<dbReference type="AlphaFoldDB" id="A0A4P6EME4"/>
<organism evidence="3 4">
    <name type="scientific">Xylanimonas allomyrinae</name>
    <dbReference type="NCBI Taxonomy" id="2509459"/>
    <lineage>
        <taxon>Bacteria</taxon>
        <taxon>Bacillati</taxon>
        <taxon>Actinomycetota</taxon>
        <taxon>Actinomycetes</taxon>
        <taxon>Micrococcales</taxon>
        <taxon>Promicromonosporaceae</taxon>
        <taxon>Xylanimonas</taxon>
    </lineage>
</organism>
<feature type="active site" description="Proton donor/acceptor" evidence="2">
    <location>
        <position position="138"/>
    </location>
</feature>
<keyword evidence="4" id="KW-1185">Reference proteome</keyword>
<accession>A0A4P6EME4</accession>
<dbReference type="InterPro" id="IPR023365">
    <property type="entry name" value="Sortase_dom-sf"/>
</dbReference>
<protein>
    <submittedName>
        <fullName evidence="3">Class F sortase</fullName>
    </submittedName>
</protein>
<dbReference type="RefSeq" id="WP_129205044.1">
    <property type="nucleotide sequence ID" value="NZ_CP035495.1"/>
</dbReference>
<feature type="active site" description="Acyl-thioester intermediate" evidence="2">
    <location>
        <position position="202"/>
    </location>
</feature>
<name>A0A4P6EME4_9MICO</name>
<dbReference type="GO" id="GO:0016787">
    <property type="term" value="F:hydrolase activity"/>
    <property type="evidence" value="ECO:0007669"/>
    <property type="project" value="UniProtKB-KW"/>
</dbReference>
<dbReference type="KEGG" id="xyl:ET495_12295"/>
<evidence type="ECO:0000256" key="1">
    <source>
        <dbReference type="ARBA" id="ARBA00022801"/>
    </source>
</evidence>
<evidence type="ECO:0000256" key="2">
    <source>
        <dbReference type="PIRSR" id="PIRSR605754-1"/>
    </source>
</evidence>
<dbReference type="Proteomes" id="UP000291758">
    <property type="component" value="Chromosome"/>
</dbReference>
<dbReference type="CDD" id="cd05829">
    <property type="entry name" value="Sortase_F"/>
    <property type="match status" value="1"/>
</dbReference>
<sequence>MVVALVVVVVALAGVVVVRSAGHGTPVAVPTAAPSRSPAPVPDATYAPPPGTVIAAAPTHVSVPVLGLDAVVQPYTVADAEQGRNALTGTGCYADGRITCIDPPTMGDVYWMQGGVGGVAFGDAPGTQSQANVYLFGHATDDGSGIFTRLYELQAGASVEVSNPHGRLTYEVDQVVTVDKGDYTSLPLAVDQEPGKLLLVTCNHAPGAAARNGSATENVVVAAHLVSSHPA</sequence>
<dbReference type="InterPro" id="IPR005754">
    <property type="entry name" value="Sortase"/>
</dbReference>
<dbReference type="Pfam" id="PF04203">
    <property type="entry name" value="Sortase"/>
    <property type="match status" value="1"/>
</dbReference>
<dbReference type="OrthoDB" id="4425249at2"/>
<evidence type="ECO:0000313" key="3">
    <source>
        <dbReference type="EMBL" id="QAY63884.1"/>
    </source>
</evidence>
<dbReference type="SUPFAM" id="SSF63817">
    <property type="entry name" value="Sortase"/>
    <property type="match status" value="1"/>
</dbReference>
<dbReference type="InterPro" id="IPR042001">
    <property type="entry name" value="Sortase_F"/>
</dbReference>